<feature type="transmembrane region" description="Helical" evidence="1">
    <location>
        <begin position="155"/>
        <end position="176"/>
    </location>
</feature>
<evidence type="ECO:0000313" key="3">
    <source>
        <dbReference type="Proteomes" id="UP000177029"/>
    </source>
</evidence>
<feature type="transmembrane region" description="Helical" evidence="1">
    <location>
        <begin position="126"/>
        <end position="148"/>
    </location>
</feature>
<feature type="transmembrane region" description="Helical" evidence="1">
    <location>
        <begin position="88"/>
        <end position="106"/>
    </location>
</feature>
<feature type="transmembrane region" description="Helical" evidence="1">
    <location>
        <begin position="277"/>
        <end position="299"/>
    </location>
</feature>
<organism evidence="2 3">
    <name type="scientific">Candidatus Wolfebacteria bacterium RIFCSPHIGHO2_01_FULL_48_22</name>
    <dbReference type="NCBI Taxonomy" id="1802555"/>
    <lineage>
        <taxon>Bacteria</taxon>
        <taxon>Candidatus Wolfeibacteriota</taxon>
    </lineage>
</organism>
<feature type="transmembrane region" description="Helical" evidence="1">
    <location>
        <begin position="396"/>
        <end position="419"/>
    </location>
</feature>
<accession>A0A1F8DVQ4</accession>
<comment type="caution">
    <text evidence="2">The sequence shown here is derived from an EMBL/GenBank/DDBJ whole genome shotgun (WGS) entry which is preliminary data.</text>
</comment>
<feature type="transmembrane region" description="Helical" evidence="1">
    <location>
        <begin position="21"/>
        <end position="42"/>
    </location>
</feature>
<reference evidence="2 3" key="1">
    <citation type="journal article" date="2016" name="Nat. Commun.">
        <title>Thousands of microbial genomes shed light on interconnected biogeochemical processes in an aquifer system.</title>
        <authorList>
            <person name="Anantharaman K."/>
            <person name="Brown C.T."/>
            <person name="Hug L.A."/>
            <person name="Sharon I."/>
            <person name="Castelle C.J."/>
            <person name="Probst A.J."/>
            <person name="Thomas B.C."/>
            <person name="Singh A."/>
            <person name="Wilkins M.J."/>
            <person name="Karaoz U."/>
            <person name="Brodie E.L."/>
            <person name="Williams K.H."/>
            <person name="Hubbard S.S."/>
            <person name="Banfield J.F."/>
        </authorList>
    </citation>
    <scope>NUCLEOTIDE SEQUENCE [LARGE SCALE GENOMIC DNA]</scope>
</reference>
<sequence>MAEYPKPETKEVPIPPRWTKAIGVGIVVMGMAMGTGELILWPHLTAKHGLGILWLALVGITLQYFINQEVARHAAATGESFFSTSGRIIRWSPFFWLIAGILLYMWPGWASILGTIASKLFQTGDYLLWSYVSLGLLLAITFLGKVAYATLERSLKIIVPVFLVLLVVVSFLNLSGETLGNALAGLVNFGYIPGDIDIAVLLGAIVFAGAGGMLNLCVSFWYRDKQIAMGAYVDRIENPITGKPTASAAHAYQFETTDENMSRWKGWMRYVRIDQGIIFWLLGVISIVLVSANAVAVLAPQGLVPSGVEVATLQAEIFGAQFGALGEKLFLAMAYLMLFAVMWTVVDALTRIISDILHTNTKVGTRISIHKLYYSFIVIIVVAQAILLPMQQPLTFLVISSVLGGISMAIYTPLLIYANNTKLPKKIRPNIITNVVMVFAALFYIYFTYRIILNYFAG</sequence>
<feature type="transmembrane region" description="Helical" evidence="1">
    <location>
        <begin position="371"/>
        <end position="390"/>
    </location>
</feature>
<dbReference type="EMBL" id="MGIP01000005">
    <property type="protein sequence ID" value="OGM91855.1"/>
    <property type="molecule type" value="Genomic_DNA"/>
</dbReference>
<dbReference type="STRING" id="1802555.A2755_00620"/>
<protein>
    <submittedName>
        <fullName evidence="2">Uncharacterized protein</fullName>
    </submittedName>
</protein>
<feature type="transmembrane region" description="Helical" evidence="1">
    <location>
        <begin position="48"/>
        <end position="67"/>
    </location>
</feature>
<dbReference type="Proteomes" id="UP000177029">
    <property type="component" value="Unassembled WGS sequence"/>
</dbReference>
<evidence type="ECO:0000256" key="1">
    <source>
        <dbReference type="SAM" id="Phobius"/>
    </source>
</evidence>
<keyword evidence="1" id="KW-1133">Transmembrane helix</keyword>
<name>A0A1F8DVQ4_9BACT</name>
<dbReference type="NCBIfam" id="NF037982">
    <property type="entry name" value="Nramp_1"/>
    <property type="match status" value="1"/>
</dbReference>
<evidence type="ECO:0000313" key="2">
    <source>
        <dbReference type="EMBL" id="OGM91855.1"/>
    </source>
</evidence>
<gene>
    <name evidence="2" type="ORF">A2755_00620</name>
</gene>
<dbReference type="AlphaFoldDB" id="A0A1F8DVQ4"/>
<feature type="transmembrane region" description="Helical" evidence="1">
    <location>
        <begin position="329"/>
        <end position="350"/>
    </location>
</feature>
<feature type="transmembrane region" description="Helical" evidence="1">
    <location>
        <begin position="196"/>
        <end position="222"/>
    </location>
</feature>
<keyword evidence="1" id="KW-0472">Membrane</keyword>
<feature type="transmembrane region" description="Helical" evidence="1">
    <location>
        <begin position="431"/>
        <end position="452"/>
    </location>
</feature>
<keyword evidence="1" id="KW-0812">Transmembrane</keyword>
<proteinExistence type="predicted"/>